<keyword evidence="5" id="KW-0949">S-adenosyl-L-methionine</keyword>
<dbReference type="Gene3D" id="3.40.640.10">
    <property type="entry name" value="Type I PLP-dependent aspartate aminotransferase-like (Major domain)"/>
    <property type="match status" value="1"/>
</dbReference>
<dbReference type="GO" id="GO:0005737">
    <property type="term" value="C:cytoplasm"/>
    <property type="evidence" value="ECO:0007669"/>
    <property type="project" value="UniProtKB-SubCell"/>
</dbReference>
<evidence type="ECO:0000256" key="4">
    <source>
        <dbReference type="ARBA" id="ARBA00022679"/>
    </source>
</evidence>
<reference evidence="11" key="1">
    <citation type="submission" date="2017-04" db="EMBL/GenBank/DDBJ databases">
        <title>Population genomics of picophytoplankton unveils novel chromosome hypervariability.</title>
        <authorList>
            <consortium name="DOE Joint Genome Institute"/>
            <person name="Blanc-Mathieu R."/>
            <person name="Krasovec M."/>
            <person name="Hebrard M."/>
            <person name="Yau S."/>
            <person name="Desgranges E."/>
            <person name="Martin J."/>
            <person name="Schackwitz W."/>
            <person name="Kuo A."/>
            <person name="Salin G."/>
            <person name="Donnadieu C."/>
            <person name="Desdevises Y."/>
            <person name="Sanchez-Ferandin S."/>
            <person name="Moreau H."/>
            <person name="Rivals E."/>
            <person name="Grigoriev I.V."/>
            <person name="Grimsley N."/>
            <person name="Eyre-Walker A."/>
            <person name="Piganeau G."/>
        </authorList>
    </citation>
    <scope>NUCLEOTIDE SEQUENCE [LARGE SCALE GENOMIC DNA]</scope>
    <source>
        <strain evidence="11">RCC 1115</strain>
    </source>
</reference>
<keyword evidence="4 11" id="KW-0808">Transferase</keyword>
<protein>
    <submittedName>
        <fullName evidence="11">Pyridoxal phosphate-dependent transferase</fullName>
    </submittedName>
</protein>
<organism evidence="11">
    <name type="scientific">Ostreococcus tauri</name>
    <name type="common">Marine green alga</name>
    <dbReference type="NCBI Taxonomy" id="70448"/>
    <lineage>
        <taxon>Eukaryota</taxon>
        <taxon>Viridiplantae</taxon>
        <taxon>Chlorophyta</taxon>
        <taxon>Mamiellophyceae</taxon>
        <taxon>Mamiellales</taxon>
        <taxon>Bathycoccaceae</taxon>
        <taxon>Ostreococcus</taxon>
    </lineage>
</organism>
<dbReference type="Gene3D" id="3.90.1150.10">
    <property type="entry name" value="Aspartate Aminotransferase, domain 1"/>
    <property type="match status" value="1"/>
</dbReference>
<dbReference type="PANTHER" id="PTHR42873:SF1">
    <property type="entry name" value="S-ADENOSYLMETHIONINE-DEPENDENT METHYLTRANSFERASE DOMAIN-CONTAINING PROTEIN"/>
    <property type="match status" value="1"/>
</dbReference>
<feature type="region of interest" description="Disordered" evidence="7">
    <location>
        <begin position="400"/>
        <end position="452"/>
    </location>
</feature>
<evidence type="ECO:0000256" key="3">
    <source>
        <dbReference type="ARBA" id="ARBA00022603"/>
    </source>
</evidence>
<dbReference type="EMBL" id="KZ155791">
    <property type="protein sequence ID" value="OUS45146.1"/>
    <property type="molecule type" value="Genomic_DNA"/>
</dbReference>
<dbReference type="InterPro" id="IPR036974">
    <property type="entry name" value="PUA_sf"/>
</dbReference>
<evidence type="ECO:0000259" key="10">
    <source>
        <dbReference type="Pfam" id="PF17785"/>
    </source>
</evidence>
<dbReference type="GO" id="GO:0003723">
    <property type="term" value="F:RNA binding"/>
    <property type="evidence" value="ECO:0007669"/>
    <property type="project" value="InterPro"/>
</dbReference>
<evidence type="ECO:0000313" key="11">
    <source>
        <dbReference type="EMBL" id="OUS45146.1"/>
    </source>
</evidence>
<dbReference type="InterPro" id="IPR015424">
    <property type="entry name" value="PyrdxlP-dep_Trfase"/>
</dbReference>
<dbReference type="Gene3D" id="3.30.750.80">
    <property type="entry name" value="RNA methyltransferase domain (HRMD) like"/>
    <property type="match status" value="1"/>
</dbReference>
<evidence type="ECO:0000256" key="7">
    <source>
        <dbReference type="SAM" id="MobiDB-lite"/>
    </source>
</evidence>
<keyword evidence="2" id="KW-0963">Cytoplasm</keyword>
<dbReference type="InterPro" id="IPR019614">
    <property type="entry name" value="SAM-dep_methyl-trfase"/>
</dbReference>
<evidence type="ECO:0000256" key="2">
    <source>
        <dbReference type="ARBA" id="ARBA00022490"/>
    </source>
</evidence>
<dbReference type="InterPro" id="IPR015421">
    <property type="entry name" value="PyrdxlP-dep_Trfase_major"/>
</dbReference>
<keyword evidence="3" id="KW-0489">Methyltransferase</keyword>
<evidence type="ECO:0000256" key="5">
    <source>
        <dbReference type="ARBA" id="ARBA00022691"/>
    </source>
</evidence>
<feature type="domain" description="Aminotransferase class V" evidence="8">
    <location>
        <begin position="42"/>
        <end position="311"/>
    </location>
</feature>
<dbReference type="PANTHER" id="PTHR42873">
    <property type="entry name" value="RIBOSOMAL RNA LARGE SUBUNIT METHYLTRANSFERASE"/>
    <property type="match status" value="1"/>
</dbReference>
<dbReference type="CDD" id="cd21153">
    <property type="entry name" value="PUA_RlmI"/>
    <property type="match status" value="1"/>
</dbReference>
<sequence length="874" mass="94216">MRGASSGATHHLGDFSNASFHDRPLSLEHNGGLKEYSVVYTDRAVNHMSSTFCETMKNIDGMMKRAYNASGVVIMPGSGTYGMEAVARQWCTGKKALVLRNGYFSYRWTDIFEQTGIPSETVVMRGRAVDDEAQPAFAPPPLAEVVEMIAKEKPAVVFAPHVETSTGIILPDEYIKGVADAVHAHGGLFVLDCIASGTIWVDMKATGVDAILSAPQKGWTGPACASVIMLGERGVHATRNSTSTSMVINMRKWLELMDSYLAGGFAYYTTMPTDALMLFERAAKATEAIGFNETKAAAWALGNECRKMMAAKGLKSVAAKGYEAPGVVVSYTDDAAMFAKFKAKGFQIAAGVPFMINEPAGNNTFRIGLFGLDKIMNKDNCINTLEPTLAEILRENESAAEKTAQFKTKRPRRPNATVVRHPSSEPCVRSRAPPRGRLDAPTSCAPPPRMHPRRRVTVRLPRNLRPDDPRRAMDAAHVAALETHGAMAARLDANVARVKRGKANMFLDGCPIVYAGAIEATEGKVKTGDWVCVTDHAKAPICVGFYNETSSYAVRALAMCWEEESVDGDVVIARRIREAYELRVSLGLVGNERTTCYRLLNSEGDRCSGLNADVYGDIVVASSTAAWAERRRDVILRSIADVVGENTKVVWRRDQKMYEQEGEPWNGESVSYYHAATGEEIAEGVPSEVHVVENGVKYRVLDVCCYTGGFALSAALGGAASVTAVDSSESALAVAAQNAELNGVADKIEFVRADAFDFMQDALDSGAAGSYDVVILDPPKFAPNKTALAKALPKYVGLNKRAMALLSRGGILVTCSCSGAVTQDRLLPKVVNEAARASGRFVTTLSVTGAGKDQPIDPSYAFGEYLSVVTARIA</sequence>
<dbReference type="SUPFAM" id="SSF88697">
    <property type="entry name" value="PUA domain-like"/>
    <property type="match status" value="1"/>
</dbReference>
<dbReference type="Gene3D" id="2.30.130.10">
    <property type="entry name" value="PUA domain"/>
    <property type="match status" value="1"/>
</dbReference>
<dbReference type="CDD" id="cd11572">
    <property type="entry name" value="RlmI_M_like"/>
    <property type="match status" value="1"/>
</dbReference>
<feature type="domain" description="S-adenosylmethionine-dependent methyltransferase" evidence="9">
    <location>
        <begin position="691"/>
        <end position="845"/>
    </location>
</feature>
<dbReference type="CDD" id="cd02440">
    <property type="entry name" value="AdoMet_MTases"/>
    <property type="match status" value="1"/>
</dbReference>
<dbReference type="GO" id="GO:0032259">
    <property type="term" value="P:methylation"/>
    <property type="evidence" value="ECO:0007669"/>
    <property type="project" value="UniProtKB-KW"/>
</dbReference>
<evidence type="ECO:0000256" key="6">
    <source>
        <dbReference type="ARBA" id="ARBA00038091"/>
    </source>
</evidence>
<dbReference type="eggNOG" id="KOG2862">
    <property type="taxonomic scope" value="Eukaryota"/>
</dbReference>
<dbReference type="InterPro" id="IPR029063">
    <property type="entry name" value="SAM-dependent_MTases_sf"/>
</dbReference>
<proteinExistence type="inferred from homology"/>
<dbReference type="Pfam" id="PF10672">
    <property type="entry name" value="Methyltrans_SAM"/>
    <property type="match status" value="1"/>
</dbReference>
<dbReference type="Pfam" id="PF00266">
    <property type="entry name" value="Aminotran_5"/>
    <property type="match status" value="1"/>
</dbReference>
<evidence type="ECO:0000256" key="1">
    <source>
        <dbReference type="ARBA" id="ARBA00004496"/>
    </source>
</evidence>
<comment type="similarity">
    <text evidence="6">Belongs to the methyltransferase superfamily. RlmI family.</text>
</comment>
<name>A0A1Y5I6N2_OSTTA</name>
<accession>A0A1Y5I6N2</accession>
<dbReference type="InterPro" id="IPR015422">
    <property type="entry name" value="PyrdxlP-dep_Trfase_small"/>
</dbReference>
<dbReference type="GO" id="GO:0008168">
    <property type="term" value="F:methyltransferase activity"/>
    <property type="evidence" value="ECO:0007669"/>
    <property type="project" value="UniProtKB-KW"/>
</dbReference>
<gene>
    <name evidence="11" type="ORF">BE221DRAFT_77542</name>
</gene>
<dbReference type="Pfam" id="PF17785">
    <property type="entry name" value="PUA_3"/>
    <property type="match status" value="1"/>
</dbReference>
<dbReference type="Proteomes" id="UP000195557">
    <property type="component" value="Unassembled WGS sequence"/>
</dbReference>
<dbReference type="InterPro" id="IPR015947">
    <property type="entry name" value="PUA-like_sf"/>
</dbReference>
<dbReference type="Gene3D" id="3.40.50.150">
    <property type="entry name" value="Vaccinia Virus protein VP39"/>
    <property type="match status" value="1"/>
</dbReference>
<feature type="domain" description="RlmI-like PUA" evidence="10">
    <location>
        <begin position="497"/>
        <end position="557"/>
    </location>
</feature>
<evidence type="ECO:0000259" key="9">
    <source>
        <dbReference type="Pfam" id="PF10672"/>
    </source>
</evidence>
<dbReference type="InterPro" id="IPR041532">
    <property type="entry name" value="RlmI-like_PUA"/>
</dbReference>
<comment type="subcellular location">
    <subcellularLocation>
        <location evidence="1">Cytoplasm</location>
    </subcellularLocation>
</comment>
<dbReference type="SUPFAM" id="SSF53335">
    <property type="entry name" value="S-adenosyl-L-methionine-dependent methyltransferases"/>
    <property type="match status" value="1"/>
</dbReference>
<dbReference type="InterPro" id="IPR000192">
    <property type="entry name" value="Aminotrans_V_dom"/>
</dbReference>
<dbReference type="AlphaFoldDB" id="A0A1Y5I6N2"/>
<evidence type="ECO:0000259" key="8">
    <source>
        <dbReference type="Pfam" id="PF00266"/>
    </source>
</evidence>
<dbReference type="SUPFAM" id="SSF53383">
    <property type="entry name" value="PLP-dependent transferases"/>
    <property type="match status" value="1"/>
</dbReference>